<gene>
    <name evidence="16" type="ORF">HCN44_006784</name>
</gene>
<dbReference type="GO" id="GO:0004784">
    <property type="term" value="F:superoxide dismutase activity"/>
    <property type="evidence" value="ECO:0007669"/>
    <property type="project" value="UniProtKB-EC"/>
</dbReference>
<dbReference type="Proteomes" id="UP000639338">
    <property type="component" value="Unassembled WGS sequence"/>
</dbReference>
<feature type="domain" description="Manganese/iron superoxide dismutase C-terminal" evidence="15">
    <location>
        <begin position="111"/>
        <end position="213"/>
    </location>
</feature>
<comment type="caution">
    <text evidence="16">The sequence shown here is derived from an EMBL/GenBank/DDBJ whole genome shotgun (WGS) entry which is preliminary data.</text>
</comment>
<reference evidence="16 17" key="1">
    <citation type="submission" date="2020-08" db="EMBL/GenBank/DDBJ databases">
        <title>Aphidius gifuensis genome sequencing and assembly.</title>
        <authorList>
            <person name="Du Z."/>
        </authorList>
    </citation>
    <scope>NUCLEOTIDE SEQUENCE [LARGE SCALE GENOMIC DNA]</scope>
    <source>
        <strain evidence="16">YNYX2018</strain>
        <tissue evidence="16">Adults</tissue>
    </source>
</reference>
<dbReference type="InterPro" id="IPR001189">
    <property type="entry name" value="Mn/Fe_SOD"/>
</dbReference>
<dbReference type="GO" id="GO:0005739">
    <property type="term" value="C:mitochondrion"/>
    <property type="evidence" value="ECO:0007669"/>
    <property type="project" value="UniProtKB-SubCell"/>
</dbReference>
<dbReference type="GO" id="GO:0030145">
    <property type="term" value="F:manganese ion binding"/>
    <property type="evidence" value="ECO:0007669"/>
    <property type="project" value="TreeGrafter"/>
</dbReference>
<evidence type="ECO:0000256" key="11">
    <source>
        <dbReference type="ARBA" id="ARBA00049204"/>
    </source>
</evidence>
<dbReference type="EMBL" id="JACMRX010000002">
    <property type="protein sequence ID" value="KAF7995677.1"/>
    <property type="molecule type" value="Genomic_DNA"/>
</dbReference>
<dbReference type="InterPro" id="IPR036314">
    <property type="entry name" value="SOD_C_sf"/>
</dbReference>
<evidence type="ECO:0000256" key="6">
    <source>
        <dbReference type="ARBA" id="ARBA00012682"/>
    </source>
</evidence>
<dbReference type="AlphaFoldDB" id="A0A834Y2S4"/>
<dbReference type="InterPro" id="IPR050265">
    <property type="entry name" value="Fe/Mn_Superoxide_Dismutase"/>
</dbReference>
<keyword evidence="17" id="KW-1185">Reference proteome</keyword>
<feature type="binding site" evidence="12">
    <location>
        <position position="184"/>
    </location>
    <ligand>
        <name>Mn(2+)</name>
        <dbReference type="ChEBI" id="CHEBI:29035"/>
    </ligand>
</feature>
<evidence type="ECO:0000256" key="9">
    <source>
        <dbReference type="ARBA" id="ARBA00023128"/>
    </source>
</evidence>
<feature type="binding site" evidence="12">
    <location>
        <position position="96"/>
    </location>
    <ligand>
        <name>Mn(2+)</name>
        <dbReference type="ChEBI" id="CHEBI:29035"/>
    </ligand>
</feature>
<dbReference type="Gene3D" id="3.55.40.20">
    <property type="entry name" value="Iron/manganese superoxide dismutase, C-terminal domain"/>
    <property type="match status" value="1"/>
</dbReference>
<keyword evidence="7 12" id="KW-0479">Metal-binding</keyword>
<evidence type="ECO:0000256" key="2">
    <source>
        <dbReference type="ARBA" id="ARBA00002170"/>
    </source>
</evidence>
<feature type="binding site" evidence="12">
    <location>
        <position position="180"/>
    </location>
    <ligand>
        <name>Mn(2+)</name>
        <dbReference type="ChEBI" id="CHEBI:29035"/>
    </ligand>
</feature>
<comment type="similarity">
    <text evidence="4 13">Belongs to the iron/manganese superoxide dismutase family.</text>
</comment>
<dbReference type="InterPro" id="IPR019831">
    <property type="entry name" value="Mn/Fe_SOD_N"/>
</dbReference>
<evidence type="ECO:0000256" key="10">
    <source>
        <dbReference type="ARBA" id="ARBA00023211"/>
    </source>
</evidence>
<name>A0A834Y2S4_APHGI</name>
<dbReference type="InterPro" id="IPR019832">
    <property type="entry name" value="Mn/Fe_SOD_C"/>
</dbReference>
<evidence type="ECO:0000256" key="7">
    <source>
        <dbReference type="ARBA" id="ARBA00022723"/>
    </source>
</evidence>
<dbReference type="Pfam" id="PF02777">
    <property type="entry name" value="Sod_Fe_C"/>
    <property type="match status" value="1"/>
</dbReference>
<evidence type="ECO:0000256" key="8">
    <source>
        <dbReference type="ARBA" id="ARBA00023002"/>
    </source>
</evidence>
<evidence type="ECO:0000313" key="17">
    <source>
        <dbReference type="Proteomes" id="UP000639338"/>
    </source>
</evidence>
<sequence length="220" mass="24794">MFAARRAISYVIPKSKDGIFRLKHTLPDLPYDYKALEPIICAEIMQLHHSKHHATYVNNLNVAEEKLKEAVVKGDVATQISLAPAIKFNGGGHLNHSIFWCNLSPNSSKPDATLLKKIEQDFGSLDEMKKRLSESTIGIQGSGWGWLGYSTKDKKLQIKTCANQDPLQATTGLIPLFGIDVWEHAYYLQYKNVRPDYVKAIFDIANWNDISERYNKAVGC</sequence>
<accession>A0A834Y2S4</accession>
<dbReference type="PIRSF" id="PIRSF000349">
    <property type="entry name" value="SODismutase"/>
    <property type="match status" value="1"/>
</dbReference>
<dbReference type="PRINTS" id="PR01703">
    <property type="entry name" value="MNSODISMTASE"/>
</dbReference>
<comment type="subunit">
    <text evidence="5">Homotetramer.</text>
</comment>
<dbReference type="InterPro" id="IPR019833">
    <property type="entry name" value="Mn/Fe_SOD_BS"/>
</dbReference>
<comment type="catalytic activity">
    <reaction evidence="11 13">
        <text>2 superoxide + 2 H(+) = H2O2 + O2</text>
        <dbReference type="Rhea" id="RHEA:20696"/>
        <dbReference type="ChEBI" id="CHEBI:15378"/>
        <dbReference type="ChEBI" id="CHEBI:15379"/>
        <dbReference type="ChEBI" id="CHEBI:16240"/>
        <dbReference type="ChEBI" id="CHEBI:18421"/>
        <dbReference type="EC" id="1.15.1.1"/>
    </reaction>
</comment>
<dbReference type="EC" id="1.15.1.1" evidence="6 13"/>
<evidence type="ECO:0000256" key="5">
    <source>
        <dbReference type="ARBA" id="ARBA00011881"/>
    </source>
</evidence>
<feature type="domain" description="Manganese/iron superoxide dismutase N-terminal" evidence="14">
    <location>
        <begin position="23"/>
        <end position="104"/>
    </location>
</feature>
<protein>
    <recommendedName>
        <fullName evidence="6 13">Superoxide dismutase</fullName>
        <ecNumber evidence="6 13">1.15.1.1</ecNumber>
    </recommendedName>
</protein>
<dbReference type="Gene3D" id="1.10.287.990">
    <property type="entry name" value="Fe,Mn superoxide dismutase (SOD) domain"/>
    <property type="match status" value="1"/>
</dbReference>
<keyword evidence="8 13" id="KW-0560">Oxidoreductase</keyword>
<comment type="function">
    <text evidence="13">Destroys radicals which are normally produced within the cells and which are toxic to biological systems.</text>
</comment>
<evidence type="ECO:0000256" key="1">
    <source>
        <dbReference type="ARBA" id="ARBA00001936"/>
    </source>
</evidence>
<evidence type="ECO:0000259" key="15">
    <source>
        <dbReference type="Pfam" id="PF02777"/>
    </source>
</evidence>
<dbReference type="PANTHER" id="PTHR11404">
    <property type="entry name" value="SUPEROXIDE DISMUTASE 2"/>
    <property type="match status" value="1"/>
</dbReference>
<dbReference type="FunFam" id="1.10.287.990:FF:000001">
    <property type="entry name" value="Superoxide dismutase"/>
    <property type="match status" value="1"/>
</dbReference>
<comment type="function">
    <text evidence="2">Destroys superoxide anion radicals which are normally produced within the cells and which are toxic to biological systems.</text>
</comment>
<evidence type="ECO:0000256" key="4">
    <source>
        <dbReference type="ARBA" id="ARBA00008714"/>
    </source>
</evidence>
<dbReference type="OrthoDB" id="239262at2759"/>
<comment type="cofactor">
    <cofactor evidence="1">
        <name>Mn(2+)</name>
        <dbReference type="ChEBI" id="CHEBI:29035"/>
    </cofactor>
</comment>
<evidence type="ECO:0000256" key="3">
    <source>
        <dbReference type="ARBA" id="ARBA00004173"/>
    </source>
</evidence>
<dbReference type="PANTHER" id="PTHR11404:SF6">
    <property type="entry name" value="SUPEROXIDE DISMUTASE [MN], MITOCHONDRIAL"/>
    <property type="match status" value="1"/>
</dbReference>
<evidence type="ECO:0000259" key="14">
    <source>
        <dbReference type="Pfam" id="PF00081"/>
    </source>
</evidence>
<dbReference type="SUPFAM" id="SSF46609">
    <property type="entry name" value="Fe,Mn superoxide dismutase (SOD), N-terminal domain"/>
    <property type="match status" value="1"/>
</dbReference>
<comment type="subcellular location">
    <subcellularLocation>
        <location evidence="3">Mitochondrion</location>
    </subcellularLocation>
</comment>
<dbReference type="Pfam" id="PF00081">
    <property type="entry name" value="Sod_Fe_N"/>
    <property type="match status" value="1"/>
</dbReference>
<dbReference type="GO" id="GO:0042803">
    <property type="term" value="F:protein homodimerization activity"/>
    <property type="evidence" value="ECO:0007669"/>
    <property type="project" value="UniProtKB-ARBA"/>
</dbReference>
<evidence type="ECO:0000256" key="12">
    <source>
        <dbReference type="PIRSR" id="PIRSR000349-1"/>
    </source>
</evidence>
<dbReference type="SUPFAM" id="SSF54719">
    <property type="entry name" value="Fe,Mn superoxide dismutase (SOD), C-terminal domain"/>
    <property type="match status" value="1"/>
</dbReference>
<dbReference type="PROSITE" id="PS00088">
    <property type="entry name" value="SOD_MN"/>
    <property type="match status" value="1"/>
</dbReference>
<feature type="binding site" evidence="12">
    <location>
        <position position="48"/>
    </location>
    <ligand>
        <name>Mn(2+)</name>
        <dbReference type="ChEBI" id="CHEBI:29035"/>
    </ligand>
</feature>
<evidence type="ECO:0000313" key="16">
    <source>
        <dbReference type="EMBL" id="KAF7995677.1"/>
    </source>
</evidence>
<dbReference type="FunFam" id="3.55.40.20:FF:000003">
    <property type="entry name" value="Superoxide dismutase [Mn], mitochondrial"/>
    <property type="match status" value="1"/>
</dbReference>
<proteinExistence type="inferred from homology"/>
<keyword evidence="9" id="KW-0496">Mitochondrion</keyword>
<dbReference type="GO" id="GO:0098803">
    <property type="term" value="C:respiratory chain complex"/>
    <property type="evidence" value="ECO:0007669"/>
    <property type="project" value="UniProtKB-ARBA"/>
</dbReference>
<evidence type="ECO:0000256" key="13">
    <source>
        <dbReference type="RuleBase" id="RU000414"/>
    </source>
</evidence>
<keyword evidence="10" id="KW-0464">Manganese</keyword>
<organism evidence="16 17">
    <name type="scientific">Aphidius gifuensis</name>
    <name type="common">Parasitoid wasp</name>
    <dbReference type="NCBI Taxonomy" id="684658"/>
    <lineage>
        <taxon>Eukaryota</taxon>
        <taxon>Metazoa</taxon>
        <taxon>Ecdysozoa</taxon>
        <taxon>Arthropoda</taxon>
        <taxon>Hexapoda</taxon>
        <taxon>Insecta</taxon>
        <taxon>Pterygota</taxon>
        <taxon>Neoptera</taxon>
        <taxon>Endopterygota</taxon>
        <taxon>Hymenoptera</taxon>
        <taxon>Apocrita</taxon>
        <taxon>Ichneumonoidea</taxon>
        <taxon>Braconidae</taxon>
        <taxon>Aphidiinae</taxon>
        <taxon>Aphidius</taxon>
    </lineage>
</organism>
<dbReference type="InterPro" id="IPR036324">
    <property type="entry name" value="Mn/Fe_SOD_N_sf"/>
</dbReference>